<evidence type="ECO:0000313" key="2">
    <source>
        <dbReference type="EMBL" id="KAJ2906767.1"/>
    </source>
</evidence>
<feature type="region of interest" description="Disordered" evidence="1">
    <location>
        <begin position="500"/>
        <end position="647"/>
    </location>
</feature>
<comment type="caution">
    <text evidence="2">The sequence shown here is derived from an EMBL/GenBank/DDBJ whole genome shotgun (WGS) entry which is preliminary data.</text>
</comment>
<evidence type="ECO:0000313" key="3">
    <source>
        <dbReference type="Proteomes" id="UP001201980"/>
    </source>
</evidence>
<feature type="region of interest" description="Disordered" evidence="1">
    <location>
        <begin position="659"/>
        <end position="686"/>
    </location>
</feature>
<feature type="compositionally biased region" description="Polar residues" evidence="1">
    <location>
        <begin position="1"/>
        <end position="14"/>
    </location>
</feature>
<feature type="compositionally biased region" description="Polar residues" evidence="1">
    <location>
        <begin position="515"/>
        <end position="525"/>
    </location>
</feature>
<accession>A0AAD5WYA1</accession>
<evidence type="ECO:0000256" key="1">
    <source>
        <dbReference type="SAM" id="MobiDB-lite"/>
    </source>
</evidence>
<feature type="compositionally biased region" description="Polar residues" evidence="1">
    <location>
        <begin position="612"/>
        <end position="624"/>
    </location>
</feature>
<sequence>MPSPATSASDPAQASSSTHPPPRTSTDTTRSRTARSSTGGESVSSLWRLKTQSLLHSIRSRNNTHHAISTGRSAWEWLSVRHARMTARIKSSETPRPSSAAAGLRRPPRSGILEATSDNSSNCMTLSTIHLDDFVHLLGRGIKSANSLDLFDTTAMPRLQEPARRKSLGDLLNAFALRLNIDRALSTDSRIHQDLDCVDTGEDVSQAEELPPPVIDMPVGLMTCLERSNSLRQGVEQTFKDWSGNKKDFGQKTHKIPLMPISASEFRRTVEQRRALRENAYNVRGPWNASERHMNHRHDTRSARQHRQPRPPFAALGCTGIKPEDLSTCPRSINKPDARTQNMPYPIPPKRVASSNLMLSRDPDLDDIYKDCVGSLPEMYRQVLTDIGVTRTRDPLSESLVEFRPASPCSPPTVPSSPTKTLPVKFLKARLDNTNVEMYLQAQSQSVDNLSRNPPDYIPESWLGLAFHTMGRVGEPAKVSSDQTKEHDLVSVPLKSLASRKSLMSTESRKEVTECSPSASSTITLKSGRHMEGGKESSADAKTRDEGDRPSDCASGCDTKTIKTDPEAVVAPSPEAEHRRSKDGKESENTPSSPSEYSHISGRRYWSEDSGQDSPATDVSSVKHLSQARGTKLGKIEEDDSSSQCSSEDRFFKLETTHEERVTVGTESSTSMTTNTTRISMTMGEA</sequence>
<proteinExistence type="predicted"/>
<keyword evidence="3" id="KW-1185">Reference proteome</keyword>
<feature type="region of interest" description="Disordered" evidence="1">
    <location>
        <begin position="88"/>
        <end position="118"/>
    </location>
</feature>
<name>A0AAD5WYA1_9PEZI</name>
<feature type="compositionally biased region" description="Low complexity" evidence="1">
    <location>
        <begin position="666"/>
        <end position="686"/>
    </location>
</feature>
<feature type="region of interest" description="Disordered" evidence="1">
    <location>
        <begin position="293"/>
        <end position="351"/>
    </location>
</feature>
<feature type="compositionally biased region" description="Polar residues" evidence="1">
    <location>
        <begin position="589"/>
        <end position="598"/>
    </location>
</feature>
<dbReference type="AlphaFoldDB" id="A0AAD5WYA1"/>
<feature type="compositionally biased region" description="Basic and acidic residues" evidence="1">
    <location>
        <begin position="575"/>
        <end position="588"/>
    </location>
</feature>
<protein>
    <submittedName>
        <fullName evidence="2">Uncharacterized protein</fullName>
    </submittedName>
</protein>
<dbReference type="Proteomes" id="UP001201980">
    <property type="component" value="Unassembled WGS sequence"/>
</dbReference>
<reference evidence="2" key="1">
    <citation type="submission" date="2022-07" db="EMBL/GenBank/DDBJ databases">
        <title>Draft genome sequence of Zalerion maritima ATCC 34329, a (micro)plastics degrading marine fungus.</title>
        <authorList>
            <person name="Paco A."/>
            <person name="Goncalves M.F.M."/>
            <person name="Rocha-Santos T.A.P."/>
            <person name="Alves A."/>
        </authorList>
    </citation>
    <scope>NUCLEOTIDE SEQUENCE</scope>
    <source>
        <strain evidence="2">ATCC 34329</strain>
    </source>
</reference>
<gene>
    <name evidence="2" type="ORF">MKZ38_010758</name>
</gene>
<feature type="compositionally biased region" description="Basic residues" evidence="1">
    <location>
        <begin position="294"/>
        <end position="309"/>
    </location>
</feature>
<dbReference type="EMBL" id="JAKWBI020000009">
    <property type="protein sequence ID" value="KAJ2906767.1"/>
    <property type="molecule type" value="Genomic_DNA"/>
</dbReference>
<organism evidence="2 3">
    <name type="scientific">Zalerion maritima</name>
    <dbReference type="NCBI Taxonomy" id="339359"/>
    <lineage>
        <taxon>Eukaryota</taxon>
        <taxon>Fungi</taxon>
        <taxon>Dikarya</taxon>
        <taxon>Ascomycota</taxon>
        <taxon>Pezizomycotina</taxon>
        <taxon>Sordariomycetes</taxon>
        <taxon>Lulworthiomycetidae</taxon>
        <taxon>Lulworthiales</taxon>
        <taxon>Lulworthiaceae</taxon>
        <taxon>Zalerion</taxon>
    </lineage>
</organism>
<feature type="region of interest" description="Disordered" evidence="1">
    <location>
        <begin position="1"/>
        <end position="45"/>
    </location>
</feature>
<feature type="compositionally biased region" description="Basic and acidic residues" evidence="1">
    <location>
        <begin position="529"/>
        <end position="551"/>
    </location>
</feature>